<comment type="similarity">
    <text evidence="2">Belongs to the eukaryotic mitochondrial porin family.</text>
</comment>
<evidence type="ECO:0000256" key="6">
    <source>
        <dbReference type="ARBA" id="ARBA00022787"/>
    </source>
</evidence>
<dbReference type="GO" id="GO:0008308">
    <property type="term" value="F:voltage-gated monoatomic anion channel activity"/>
    <property type="evidence" value="ECO:0007669"/>
    <property type="project" value="InterPro"/>
</dbReference>
<dbReference type="Pfam" id="PF01459">
    <property type="entry name" value="Porin_3"/>
    <property type="match status" value="1"/>
</dbReference>
<keyword evidence="10" id="KW-0472">Membrane</keyword>
<keyword evidence="6" id="KW-1000">Mitochondrion outer membrane</keyword>
<evidence type="ECO:0000256" key="1">
    <source>
        <dbReference type="ARBA" id="ARBA00004294"/>
    </source>
</evidence>
<sequence>MAPPAYADLGRNARDLFNKHYNYGHHKLNFNMTSPEGVVFTVNGSSSHDTGAVAASLVTKYNIKTHGVTLKQKWSTDNVLAGEAVAEDYLVRGLKLGLSTTFDLQRSKRSANLNCGYKSLFVNFNHDIEVSNVGSVLTGSGVFGYRGWLSGMKVTFDPLKNKLSKSSFAVGYQTPILQFMSYVDDGQKLNCLIFQRMNENLDAGINITCSSEPNVNNVDIGFHYRMVEGTAVRAKVNTAKQVGLCLIHRLQPGWNLSLSTLIDASSLSGGHSVGLGFDVDI</sequence>
<evidence type="ECO:0000313" key="11">
    <source>
        <dbReference type="EMBL" id="MDE51882.1"/>
    </source>
</evidence>
<dbReference type="InterPro" id="IPR001925">
    <property type="entry name" value="Porin_Euk"/>
</dbReference>
<dbReference type="InterPro" id="IPR023614">
    <property type="entry name" value="Porin_dom_sf"/>
</dbReference>
<evidence type="ECO:0000256" key="2">
    <source>
        <dbReference type="ARBA" id="ARBA00007780"/>
    </source>
</evidence>
<dbReference type="PANTHER" id="PTHR11743">
    <property type="entry name" value="VOLTAGE-DEPENDENT ANION-SELECTIVE CHANNEL"/>
    <property type="match status" value="1"/>
</dbReference>
<dbReference type="PRINTS" id="PR00185">
    <property type="entry name" value="EUKARYTPORIN"/>
</dbReference>
<evidence type="ECO:0000256" key="7">
    <source>
        <dbReference type="ARBA" id="ARBA00023065"/>
    </source>
</evidence>
<dbReference type="InterPro" id="IPR027246">
    <property type="entry name" value="Porin_Euk/Tom40"/>
</dbReference>
<keyword evidence="5" id="KW-0812">Transmembrane</keyword>
<accession>A0A6G1SPH5</accession>
<evidence type="ECO:0000256" key="9">
    <source>
        <dbReference type="ARBA" id="ARBA00023128"/>
    </source>
</evidence>
<protein>
    <submittedName>
        <fullName evidence="11">Voltage-dependent anion-selective channel protein 2</fullName>
    </submittedName>
</protein>
<keyword evidence="7" id="KW-0406">Ion transport</keyword>
<dbReference type="GO" id="GO:0046930">
    <property type="term" value="C:pore complex"/>
    <property type="evidence" value="ECO:0007669"/>
    <property type="project" value="UniProtKB-KW"/>
</dbReference>
<keyword evidence="3" id="KW-0813">Transport</keyword>
<evidence type="ECO:0000256" key="5">
    <source>
        <dbReference type="ARBA" id="ARBA00022692"/>
    </source>
</evidence>
<dbReference type="PANTHER" id="PTHR11743:SF70">
    <property type="entry name" value="GH26960P-RELATED"/>
    <property type="match status" value="1"/>
</dbReference>
<keyword evidence="9" id="KW-0496">Mitochondrion</keyword>
<proteinExistence type="inferred from homology"/>
<dbReference type="GO" id="GO:0015288">
    <property type="term" value="F:porin activity"/>
    <property type="evidence" value="ECO:0007669"/>
    <property type="project" value="UniProtKB-KW"/>
</dbReference>
<dbReference type="FunFam" id="2.40.160.10:FF:000012">
    <property type="entry name" value="Voltage-dependent anion-selective channel"/>
    <property type="match status" value="1"/>
</dbReference>
<keyword evidence="8" id="KW-0626">Porin</keyword>
<evidence type="ECO:0000256" key="3">
    <source>
        <dbReference type="ARBA" id="ARBA00022448"/>
    </source>
</evidence>
<dbReference type="EMBL" id="GGYP01007111">
    <property type="protein sequence ID" value="MDE51882.1"/>
    <property type="molecule type" value="Transcribed_RNA"/>
</dbReference>
<gene>
    <name evidence="11" type="primary">VDAC2</name>
    <name evidence="11" type="ORF">g.368</name>
</gene>
<dbReference type="GO" id="GO:0005741">
    <property type="term" value="C:mitochondrial outer membrane"/>
    <property type="evidence" value="ECO:0007669"/>
    <property type="project" value="UniProtKB-SubCell"/>
</dbReference>
<evidence type="ECO:0000256" key="10">
    <source>
        <dbReference type="ARBA" id="ARBA00023136"/>
    </source>
</evidence>
<dbReference type="CDD" id="cd07306">
    <property type="entry name" value="Porin3_VDAC"/>
    <property type="match status" value="1"/>
</dbReference>
<organism evidence="11">
    <name type="scientific">Aceria tosichella</name>
    <name type="common">wheat curl mite</name>
    <dbReference type="NCBI Taxonomy" id="561515"/>
    <lineage>
        <taxon>Eukaryota</taxon>
        <taxon>Metazoa</taxon>
        <taxon>Ecdysozoa</taxon>
        <taxon>Arthropoda</taxon>
        <taxon>Chelicerata</taxon>
        <taxon>Arachnida</taxon>
        <taxon>Acari</taxon>
        <taxon>Acariformes</taxon>
        <taxon>Trombidiformes</taxon>
        <taxon>Prostigmata</taxon>
        <taxon>Eupodina</taxon>
        <taxon>Eriophyoidea</taxon>
        <taxon>Eriophyidae</taxon>
        <taxon>Eriophyinae</taxon>
        <taxon>Aceriini</taxon>
        <taxon>Aceria</taxon>
    </lineage>
</organism>
<dbReference type="AlphaFoldDB" id="A0A6G1SPH5"/>
<name>A0A6G1SPH5_9ACAR</name>
<keyword evidence="4" id="KW-1134">Transmembrane beta strand</keyword>
<dbReference type="Gene3D" id="2.40.160.10">
    <property type="entry name" value="Porin"/>
    <property type="match status" value="1"/>
</dbReference>
<evidence type="ECO:0000256" key="4">
    <source>
        <dbReference type="ARBA" id="ARBA00022452"/>
    </source>
</evidence>
<evidence type="ECO:0000256" key="8">
    <source>
        <dbReference type="ARBA" id="ARBA00023114"/>
    </source>
</evidence>
<reference evidence="11" key="1">
    <citation type="submission" date="2018-10" db="EMBL/GenBank/DDBJ databases">
        <title>Transcriptome assembly of Aceria tosichella (Wheat curl mite) Type 2.</title>
        <authorList>
            <person name="Scully E.D."/>
            <person name="Geib S.M."/>
            <person name="Palmer N.A."/>
            <person name="Gupta A.K."/>
            <person name="Sarath G."/>
            <person name="Tatineni S."/>
        </authorList>
    </citation>
    <scope>NUCLEOTIDE SEQUENCE</scope>
    <source>
        <strain evidence="11">LincolnNE</strain>
    </source>
</reference>
<comment type="subcellular location">
    <subcellularLocation>
        <location evidence="1">Mitochondrion outer membrane</location>
    </subcellularLocation>
</comment>